<protein>
    <submittedName>
        <fullName evidence="1">Uncharacterized protein</fullName>
    </submittedName>
</protein>
<gene>
    <name evidence="1" type="ORF">B0O95_104137</name>
</gene>
<accession>A0A2P5KBV3</accession>
<proteinExistence type="predicted"/>
<sequence length="72" mass="7617">MAHRPPPARWRQRRPVATETGCTLGAAPQHGDVLCYITGASGYGTGWSSTALTLGMFCAATRIALISLSDHC</sequence>
<comment type="caution">
    <text evidence="1">The sequence shown here is derived from an EMBL/GenBank/DDBJ whole genome shotgun (WGS) entry which is preliminary data.</text>
</comment>
<keyword evidence="2" id="KW-1185">Reference proteome</keyword>
<reference evidence="1 2" key="1">
    <citation type="submission" date="2018-01" db="EMBL/GenBank/DDBJ databases">
        <title>Genomic Encyclopedia of Type Strains, Phase III (KMG-III): the genomes of soil and plant-associated and newly described type strains.</title>
        <authorList>
            <person name="Whitman W."/>
        </authorList>
    </citation>
    <scope>NUCLEOTIDE SEQUENCE [LARGE SCALE GENOMIC DNA]</scope>
    <source>
        <strain evidence="1 2">HKI456</strain>
    </source>
</reference>
<evidence type="ECO:0000313" key="2">
    <source>
        <dbReference type="Proteomes" id="UP000243096"/>
    </source>
</evidence>
<dbReference type="Proteomes" id="UP000243096">
    <property type="component" value="Unassembled WGS sequence"/>
</dbReference>
<dbReference type="AlphaFoldDB" id="A0A2P5KBV3"/>
<evidence type="ECO:0000313" key="1">
    <source>
        <dbReference type="EMBL" id="PPB84186.1"/>
    </source>
</evidence>
<name>A0A2P5KBV3_9BURK</name>
<organism evidence="1 2">
    <name type="scientific">Mycetohabitans endofungorum</name>
    <dbReference type="NCBI Taxonomy" id="417203"/>
    <lineage>
        <taxon>Bacteria</taxon>
        <taxon>Pseudomonadati</taxon>
        <taxon>Pseudomonadota</taxon>
        <taxon>Betaproteobacteria</taxon>
        <taxon>Burkholderiales</taxon>
        <taxon>Burkholderiaceae</taxon>
        <taxon>Mycetohabitans</taxon>
    </lineage>
</organism>
<dbReference type="EMBL" id="PRDW01000004">
    <property type="protein sequence ID" value="PPB84186.1"/>
    <property type="molecule type" value="Genomic_DNA"/>
</dbReference>